<evidence type="ECO:0000313" key="2">
    <source>
        <dbReference type="Proteomes" id="UP000266673"/>
    </source>
</evidence>
<dbReference type="AlphaFoldDB" id="A0A397U0G7"/>
<evidence type="ECO:0000313" key="1">
    <source>
        <dbReference type="EMBL" id="RIB03775.1"/>
    </source>
</evidence>
<gene>
    <name evidence="1" type="ORF">C2G38_2122289</name>
</gene>
<keyword evidence="2" id="KW-1185">Reference proteome</keyword>
<sequence length="54" mass="6454">MYVYIICYHYNLLVPNNFVLCTHIGLYIYCKQSSSQIQTRSEHRSDRIRKICAP</sequence>
<name>A0A397U0G7_9GLOM</name>
<reference evidence="1 2" key="1">
    <citation type="submission" date="2018-06" db="EMBL/GenBank/DDBJ databases">
        <title>Comparative genomics reveals the genomic features of Rhizophagus irregularis, R. cerebriforme, R. diaphanum and Gigaspora rosea, and their symbiotic lifestyle signature.</title>
        <authorList>
            <person name="Morin E."/>
            <person name="San Clemente H."/>
            <person name="Chen E.C.H."/>
            <person name="De La Providencia I."/>
            <person name="Hainaut M."/>
            <person name="Kuo A."/>
            <person name="Kohler A."/>
            <person name="Murat C."/>
            <person name="Tang N."/>
            <person name="Roy S."/>
            <person name="Loubradou J."/>
            <person name="Henrissat B."/>
            <person name="Grigoriev I.V."/>
            <person name="Corradi N."/>
            <person name="Roux C."/>
            <person name="Martin F.M."/>
        </authorList>
    </citation>
    <scope>NUCLEOTIDE SEQUENCE [LARGE SCALE GENOMIC DNA]</scope>
    <source>
        <strain evidence="1 2">DAOM 194757</strain>
    </source>
</reference>
<dbReference type="EMBL" id="QKWP01002325">
    <property type="protein sequence ID" value="RIB03775.1"/>
    <property type="molecule type" value="Genomic_DNA"/>
</dbReference>
<proteinExistence type="predicted"/>
<accession>A0A397U0G7</accession>
<dbReference type="Proteomes" id="UP000266673">
    <property type="component" value="Unassembled WGS sequence"/>
</dbReference>
<organism evidence="1 2">
    <name type="scientific">Gigaspora rosea</name>
    <dbReference type="NCBI Taxonomy" id="44941"/>
    <lineage>
        <taxon>Eukaryota</taxon>
        <taxon>Fungi</taxon>
        <taxon>Fungi incertae sedis</taxon>
        <taxon>Mucoromycota</taxon>
        <taxon>Glomeromycotina</taxon>
        <taxon>Glomeromycetes</taxon>
        <taxon>Diversisporales</taxon>
        <taxon>Gigasporaceae</taxon>
        <taxon>Gigaspora</taxon>
    </lineage>
</organism>
<protein>
    <submittedName>
        <fullName evidence="1">Uncharacterized protein</fullName>
    </submittedName>
</protein>
<comment type="caution">
    <text evidence="1">The sequence shown here is derived from an EMBL/GenBank/DDBJ whole genome shotgun (WGS) entry which is preliminary data.</text>
</comment>